<feature type="domain" description="Polymerase nucleotidyl transferase" evidence="1">
    <location>
        <begin position="23"/>
        <end position="56"/>
    </location>
</feature>
<proteinExistence type="predicted"/>
<comment type="caution">
    <text evidence="2">The sequence shown here is derived from an EMBL/GenBank/DDBJ whole genome shotgun (WGS) entry which is preliminary data.</text>
</comment>
<dbReference type="EMBL" id="VXPY01000053">
    <property type="protein sequence ID" value="MYD90236.1"/>
    <property type="molecule type" value="Genomic_DNA"/>
</dbReference>
<evidence type="ECO:0000259" key="1">
    <source>
        <dbReference type="Pfam" id="PF01909"/>
    </source>
</evidence>
<name>A0A6B1DTF2_9CHLR</name>
<organism evidence="2">
    <name type="scientific">Caldilineaceae bacterium SB0662_bin_9</name>
    <dbReference type="NCBI Taxonomy" id="2605258"/>
    <lineage>
        <taxon>Bacteria</taxon>
        <taxon>Bacillati</taxon>
        <taxon>Chloroflexota</taxon>
        <taxon>Caldilineae</taxon>
        <taxon>Caldilineales</taxon>
        <taxon>Caldilineaceae</taxon>
    </lineage>
</organism>
<reference evidence="2" key="1">
    <citation type="submission" date="2019-09" db="EMBL/GenBank/DDBJ databases">
        <title>Characterisation of the sponge microbiome using genome-centric metagenomics.</title>
        <authorList>
            <person name="Engelberts J.P."/>
            <person name="Robbins S.J."/>
            <person name="De Goeij J.M."/>
            <person name="Aranda M."/>
            <person name="Bell S.C."/>
            <person name="Webster N.S."/>
        </authorList>
    </citation>
    <scope>NUCLEOTIDE SEQUENCE</scope>
    <source>
        <strain evidence="2">SB0662_bin_9</strain>
    </source>
</reference>
<dbReference type="GO" id="GO:0016779">
    <property type="term" value="F:nucleotidyltransferase activity"/>
    <property type="evidence" value="ECO:0007669"/>
    <property type="project" value="InterPro"/>
</dbReference>
<protein>
    <recommendedName>
        <fullName evidence="1">Polymerase nucleotidyl transferase domain-containing protein</fullName>
    </recommendedName>
</protein>
<dbReference type="SUPFAM" id="SSF81301">
    <property type="entry name" value="Nucleotidyltransferase"/>
    <property type="match status" value="1"/>
</dbReference>
<dbReference type="Pfam" id="PF01909">
    <property type="entry name" value="NTP_transf_2"/>
    <property type="match status" value="1"/>
</dbReference>
<evidence type="ECO:0000313" key="2">
    <source>
        <dbReference type="EMBL" id="MYD90236.1"/>
    </source>
</evidence>
<sequence length="285" mass="32215">MDMTELPQLAILPGLVRHLLRLDFVDEVYLSGSLGRGQGDRYSDVDLQVAVTRNFSDFLSPTILAELLGAPPLALKQINLGPHLWLHNMILADGTMLDLVCRTDIEFADTEQWTRLDGREWPPIDLEVPKPSTAWAPQAATADEIAEAVELFWVTIHKHRRGLIRKQDLAIWTGIRYSICDLLRLQFIAATDRDPGGLMHMGIYELSGTSNWLENHADWDWRTVLAWSQDPNWPRTVSRLTDAGSKVCRELTATWALPARLTELADRVSADWDQAVADDYHQPEG</sequence>
<dbReference type="AlphaFoldDB" id="A0A6B1DTF2"/>
<dbReference type="Gene3D" id="3.30.460.10">
    <property type="entry name" value="Beta Polymerase, domain 2"/>
    <property type="match status" value="1"/>
</dbReference>
<dbReference type="InterPro" id="IPR002934">
    <property type="entry name" value="Polymerase_NTP_transf_dom"/>
</dbReference>
<dbReference type="InterPro" id="IPR043519">
    <property type="entry name" value="NT_sf"/>
</dbReference>
<accession>A0A6B1DTF2</accession>
<gene>
    <name evidence="2" type="ORF">F4Y08_07840</name>
</gene>